<dbReference type="NCBIfam" id="TIGR00619">
    <property type="entry name" value="sbcd"/>
    <property type="match status" value="1"/>
</dbReference>
<evidence type="ECO:0000313" key="10">
    <source>
        <dbReference type="EMBL" id="MBH1940422.1"/>
    </source>
</evidence>
<organism evidence="10 11">
    <name type="scientific">Mobilitalea sibirica</name>
    <dbReference type="NCBI Taxonomy" id="1462919"/>
    <lineage>
        <taxon>Bacteria</taxon>
        <taxon>Bacillati</taxon>
        <taxon>Bacillota</taxon>
        <taxon>Clostridia</taxon>
        <taxon>Lachnospirales</taxon>
        <taxon>Lachnospiraceae</taxon>
        <taxon>Mobilitalea</taxon>
    </lineage>
</organism>
<dbReference type="GO" id="GO:0004519">
    <property type="term" value="F:endonuclease activity"/>
    <property type="evidence" value="ECO:0007669"/>
    <property type="project" value="UniProtKB-KW"/>
</dbReference>
<dbReference type="AlphaFoldDB" id="A0A8J7KWH6"/>
<keyword evidence="7" id="KW-0233">DNA recombination</keyword>
<comment type="function">
    <text evidence="7">SbcCD cleaves DNA hairpin structures. These structures can inhibit DNA replication and are intermediates in certain DNA recombination reactions. The complex acts as a 3'-&gt;5' double strand exonuclease that can open hairpins. It also has a 5' single-strand endonuclease activity.</text>
</comment>
<keyword evidence="11" id="KW-1185">Reference proteome</keyword>
<comment type="caution">
    <text evidence="10">The sequence shown here is derived from an EMBL/GenBank/DDBJ whole genome shotgun (WGS) entry which is preliminary data.</text>
</comment>
<evidence type="ECO:0000256" key="2">
    <source>
        <dbReference type="ARBA" id="ARBA00011322"/>
    </source>
</evidence>
<dbReference type="SUPFAM" id="SSF56300">
    <property type="entry name" value="Metallo-dependent phosphatases"/>
    <property type="match status" value="1"/>
</dbReference>
<dbReference type="GO" id="GO:0008408">
    <property type="term" value="F:3'-5' exonuclease activity"/>
    <property type="evidence" value="ECO:0007669"/>
    <property type="project" value="InterPro"/>
</dbReference>
<evidence type="ECO:0000256" key="6">
    <source>
        <dbReference type="ARBA" id="ARBA00022839"/>
    </source>
</evidence>
<evidence type="ECO:0000313" key="11">
    <source>
        <dbReference type="Proteomes" id="UP000623269"/>
    </source>
</evidence>
<dbReference type="Pfam" id="PF12320">
    <property type="entry name" value="SbcD_C"/>
    <property type="match status" value="1"/>
</dbReference>
<keyword evidence="7" id="KW-0235">DNA replication</keyword>
<reference evidence="10" key="1">
    <citation type="submission" date="2020-12" db="EMBL/GenBank/DDBJ databases">
        <title>M. sibirica DSM 26468T genome.</title>
        <authorList>
            <person name="Thieme N."/>
            <person name="Rettenmaier R."/>
            <person name="Zverlov V."/>
            <person name="Liebl W."/>
        </authorList>
    </citation>
    <scope>NUCLEOTIDE SEQUENCE</scope>
    <source>
        <strain evidence="10">DSM 26468</strain>
    </source>
</reference>
<gene>
    <name evidence="7" type="primary">sbcD</name>
    <name evidence="10" type="ORF">I5677_05860</name>
</gene>
<dbReference type="CDD" id="cd00840">
    <property type="entry name" value="MPP_Mre11_N"/>
    <property type="match status" value="1"/>
</dbReference>
<proteinExistence type="inferred from homology"/>
<dbReference type="PANTHER" id="PTHR30337:SF0">
    <property type="entry name" value="NUCLEASE SBCCD SUBUNIT D"/>
    <property type="match status" value="1"/>
</dbReference>
<name>A0A8J7KWH6_9FIRM</name>
<comment type="subunit">
    <text evidence="2 7">Heterodimer of SbcC and SbcD.</text>
</comment>
<evidence type="ECO:0000256" key="7">
    <source>
        <dbReference type="RuleBase" id="RU363069"/>
    </source>
</evidence>
<dbReference type="InterPro" id="IPR050535">
    <property type="entry name" value="DNA_Repair-Maintenance_Comp"/>
</dbReference>
<evidence type="ECO:0000259" key="8">
    <source>
        <dbReference type="Pfam" id="PF00149"/>
    </source>
</evidence>
<evidence type="ECO:0000259" key="9">
    <source>
        <dbReference type="Pfam" id="PF12320"/>
    </source>
</evidence>
<feature type="domain" description="Calcineurin-like phosphoesterase" evidence="8">
    <location>
        <begin position="1"/>
        <end position="216"/>
    </location>
</feature>
<keyword evidence="7" id="KW-0255">Endonuclease</keyword>
<dbReference type="RefSeq" id="WP_197660644.1">
    <property type="nucleotide sequence ID" value="NZ_JAEAGR010000004.1"/>
</dbReference>
<dbReference type="Gene3D" id="3.60.21.10">
    <property type="match status" value="1"/>
</dbReference>
<sequence length="381" mass="43737">MKFLHTSDLHIGKRVNEFSMLEDQEYILEQILNIVDEHKPEGILIAGDIYDKGIPGVEAVTLFDRFLTRLHKKGLAVFMVSGNHDSSERIDFGGRIMEENRIHIAGTYQGKLDRVTLSDEYGLLYIYLMPFVKPAIVRRYYPEVETYQEAVEAILNHEEIDNSKRNILIAHQFITSGETRPEQCDSENISIGGLDNIDASVFEAFDYVALGHLHGPQRIGRDTIRYAGSPLKYSFSEAQQIKSVTLVTIAQKTEVTYEKLPLVPLRDMREIKGPMEALTDPKIYSQANTLDYIHATLTDEEDIYDPIGKLRSVYPNIMRLDFENRKTLWNVDAKMAATDLEQKNDMELFEEFFEVQNNVPMSVEQKEIMQNLLEEMEGDLS</sequence>
<dbReference type="GO" id="GO:0006260">
    <property type="term" value="P:DNA replication"/>
    <property type="evidence" value="ECO:0007669"/>
    <property type="project" value="UniProtKB-KW"/>
</dbReference>
<comment type="similarity">
    <text evidence="1 7">Belongs to the SbcD family.</text>
</comment>
<protein>
    <recommendedName>
        <fullName evidence="3 7">Nuclease SbcCD subunit D</fullName>
    </recommendedName>
</protein>
<evidence type="ECO:0000256" key="3">
    <source>
        <dbReference type="ARBA" id="ARBA00013365"/>
    </source>
</evidence>
<dbReference type="InterPro" id="IPR029052">
    <property type="entry name" value="Metallo-depent_PP-like"/>
</dbReference>
<dbReference type="InterPro" id="IPR041796">
    <property type="entry name" value="Mre11_N"/>
</dbReference>
<feature type="domain" description="Nuclease SbcCD subunit D C-terminal" evidence="9">
    <location>
        <begin position="264"/>
        <end position="356"/>
    </location>
</feature>
<dbReference type="Pfam" id="PF00149">
    <property type="entry name" value="Metallophos"/>
    <property type="match status" value="1"/>
</dbReference>
<keyword evidence="4 7" id="KW-0540">Nuclease</keyword>
<accession>A0A8J7KWH6</accession>
<evidence type="ECO:0000256" key="1">
    <source>
        <dbReference type="ARBA" id="ARBA00010555"/>
    </source>
</evidence>
<keyword evidence="6 7" id="KW-0269">Exonuclease</keyword>
<dbReference type="EMBL" id="JAEAGR010000004">
    <property type="protein sequence ID" value="MBH1940422.1"/>
    <property type="molecule type" value="Genomic_DNA"/>
</dbReference>
<evidence type="ECO:0000256" key="5">
    <source>
        <dbReference type="ARBA" id="ARBA00022801"/>
    </source>
</evidence>
<dbReference type="Proteomes" id="UP000623269">
    <property type="component" value="Unassembled WGS sequence"/>
</dbReference>
<evidence type="ECO:0000256" key="4">
    <source>
        <dbReference type="ARBA" id="ARBA00022722"/>
    </source>
</evidence>
<dbReference type="InterPro" id="IPR004843">
    <property type="entry name" value="Calcineurin-like_PHP"/>
</dbReference>
<dbReference type="GO" id="GO:0006310">
    <property type="term" value="P:DNA recombination"/>
    <property type="evidence" value="ECO:0007669"/>
    <property type="project" value="UniProtKB-KW"/>
</dbReference>
<keyword evidence="5 7" id="KW-0378">Hydrolase</keyword>
<dbReference type="PANTHER" id="PTHR30337">
    <property type="entry name" value="COMPONENT OF ATP-DEPENDENT DSDNA EXONUCLEASE"/>
    <property type="match status" value="1"/>
</dbReference>
<dbReference type="InterPro" id="IPR026843">
    <property type="entry name" value="SbcD_C"/>
</dbReference>
<dbReference type="InterPro" id="IPR004593">
    <property type="entry name" value="SbcD"/>
</dbReference>